<dbReference type="InterPro" id="IPR051330">
    <property type="entry name" value="Phosphatase_reg/MetRdx"/>
</dbReference>
<evidence type="ECO:0000256" key="1">
    <source>
        <dbReference type="ARBA" id="ARBA00006658"/>
    </source>
</evidence>
<protein>
    <recommendedName>
        <fullName evidence="2">TIP41-like protein</fullName>
    </recommendedName>
</protein>
<organism evidence="3 4">
    <name type="scientific">Ranatra chinensis</name>
    <dbReference type="NCBI Taxonomy" id="642074"/>
    <lineage>
        <taxon>Eukaryota</taxon>
        <taxon>Metazoa</taxon>
        <taxon>Ecdysozoa</taxon>
        <taxon>Arthropoda</taxon>
        <taxon>Hexapoda</taxon>
        <taxon>Insecta</taxon>
        <taxon>Pterygota</taxon>
        <taxon>Neoptera</taxon>
        <taxon>Paraneoptera</taxon>
        <taxon>Hemiptera</taxon>
        <taxon>Heteroptera</taxon>
        <taxon>Panheteroptera</taxon>
        <taxon>Nepomorpha</taxon>
        <taxon>Nepidae</taxon>
        <taxon>Ranatrinae</taxon>
        <taxon>Ranatra</taxon>
    </lineage>
</organism>
<evidence type="ECO:0000313" key="3">
    <source>
        <dbReference type="EMBL" id="KAL1122709.1"/>
    </source>
</evidence>
<evidence type="ECO:0000313" key="4">
    <source>
        <dbReference type="Proteomes" id="UP001558652"/>
    </source>
</evidence>
<proteinExistence type="inferred from homology"/>
<reference evidence="3 4" key="1">
    <citation type="submission" date="2024-07" db="EMBL/GenBank/DDBJ databases">
        <title>Chromosome-level genome assembly of the water stick insect Ranatra chinensis (Heteroptera: Nepidae).</title>
        <authorList>
            <person name="Liu X."/>
        </authorList>
    </citation>
    <scope>NUCLEOTIDE SEQUENCE [LARGE SCALE GENOMIC DNA]</scope>
    <source>
        <strain evidence="3">Cailab_2021Rc</strain>
        <tissue evidence="3">Muscle</tissue>
    </source>
</reference>
<dbReference type="PANTHER" id="PTHR21021:SF16">
    <property type="entry name" value="TIP41-LIKE PROTEIN"/>
    <property type="match status" value="1"/>
</dbReference>
<gene>
    <name evidence="3" type="ORF">AAG570_003036</name>
</gene>
<dbReference type="AlphaFoldDB" id="A0ABD0Y6Q7"/>
<name>A0ABD0Y6Q7_9HEMI</name>
<dbReference type="EMBL" id="JBFDAA010000013">
    <property type="protein sequence ID" value="KAL1122709.1"/>
    <property type="molecule type" value="Genomic_DNA"/>
</dbReference>
<dbReference type="Proteomes" id="UP001558652">
    <property type="component" value="Unassembled WGS sequence"/>
</dbReference>
<comment type="caution">
    <text evidence="3">The sequence shown here is derived from an EMBL/GenBank/DDBJ whole genome shotgun (WGS) entry which is preliminary data.</text>
</comment>
<dbReference type="PANTHER" id="PTHR21021">
    <property type="entry name" value="GAF/PUTATIVE CYTOSKELETAL PROTEIN"/>
    <property type="match status" value="1"/>
</dbReference>
<dbReference type="Pfam" id="PF04176">
    <property type="entry name" value="TIP41"/>
    <property type="match status" value="1"/>
</dbReference>
<accession>A0ABD0Y6Q7</accession>
<dbReference type="InterPro" id="IPR007303">
    <property type="entry name" value="TIP41-like"/>
</dbReference>
<sequence>MSRVDAPSRNEEFTHEGWTFRCSTSHILPSQCTQPCDSNTKLCSYCLFTKELPQLPHLPEMVYPNNRLEIVHDKSGSVIEFNALDALKLVKSENKSVKIACAEDWRRARQDTGLVDKTIGEFDWTFSTDYCGTMKNWAKEEETQTVIDTNKLRQKEEILLYKEVTLFEDELHDNGIALCSVRIRVMPSGYFALLRYFLRVDGVILSVYDTRVYHDFTTNYVLTESTHREGKVSEMKLPIYKMNEPDEVTPLIPLEKTILLKLILPADKGKTFFFRYCMVKLFVFPKLYFLFKV</sequence>
<comment type="similarity">
    <text evidence="1">Belongs to the TIP41 family.</text>
</comment>
<keyword evidence="4" id="KW-1185">Reference proteome</keyword>
<evidence type="ECO:0000256" key="2">
    <source>
        <dbReference type="ARBA" id="ARBA00018951"/>
    </source>
</evidence>